<accession>A0A1M6W4F7</accession>
<evidence type="ECO:0000313" key="3">
    <source>
        <dbReference type="Proteomes" id="UP000184069"/>
    </source>
</evidence>
<keyword evidence="1" id="KW-1133">Transmembrane helix</keyword>
<reference evidence="2 3" key="1">
    <citation type="submission" date="2016-11" db="EMBL/GenBank/DDBJ databases">
        <authorList>
            <person name="Jaros S."/>
            <person name="Januszkiewicz K."/>
            <person name="Wedrychowicz H."/>
        </authorList>
    </citation>
    <scope>NUCLEOTIDE SEQUENCE [LARGE SCALE GENOMIC DNA]</scope>
    <source>
        <strain evidence="2 3">DSM 27621</strain>
    </source>
</reference>
<dbReference type="STRING" id="1423959.SAMN05444407_101484"/>
<keyword evidence="1" id="KW-0812">Transmembrane</keyword>
<dbReference type="EMBL" id="FRBM01000001">
    <property type="protein sequence ID" value="SHK88569.1"/>
    <property type="molecule type" value="Genomic_DNA"/>
</dbReference>
<feature type="transmembrane region" description="Helical" evidence="1">
    <location>
        <begin position="7"/>
        <end position="28"/>
    </location>
</feature>
<dbReference type="Proteomes" id="UP000184069">
    <property type="component" value="Unassembled WGS sequence"/>
</dbReference>
<evidence type="ECO:0000313" key="2">
    <source>
        <dbReference type="EMBL" id="SHK88569.1"/>
    </source>
</evidence>
<proteinExistence type="predicted"/>
<gene>
    <name evidence="2" type="ORF">SAMN05444407_101484</name>
</gene>
<organism evidence="2 3">
    <name type="scientific">Chryseobacterium contaminans</name>
    <dbReference type="NCBI Taxonomy" id="1423959"/>
    <lineage>
        <taxon>Bacteria</taxon>
        <taxon>Pseudomonadati</taxon>
        <taxon>Bacteroidota</taxon>
        <taxon>Flavobacteriia</taxon>
        <taxon>Flavobacteriales</taxon>
        <taxon>Weeksellaceae</taxon>
        <taxon>Chryseobacterium group</taxon>
        <taxon>Chryseobacterium</taxon>
    </lineage>
</organism>
<sequence length="36" mass="4321">MLFCNTVFLLLYSKYVSIVAEGYLWFLILNKNDELF</sequence>
<keyword evidence="1" id="KW-0472">Membrane</keyword>
<protein>
    <submittedName>
        <fullName evidence="2">Uncharacterized protein</fullName>
    </submittedName>
</protein>
<name>A0A1M6W4F7_9FLAO</name>
<dbReference type="AlphaFoldDB" id="A0A1M6W4F7"/>
<evidence type="ECO:0000256" key="1">
    <source>
        <dbReference type="SAM" id="Phobius"/>
    </source>
</evidence>